<organism evidence="1 2">
    <name type="scientific">Piloderma croceum (strain F 1598)</name>
    <dbReference type="NCBI Taxonomy" id="765440"/>
    <lineage>
        <taxon>Eukaryota</taxon>
        <taxon>Fungi</taxon>
        <taxon>Dikarya</taxon>
        <taxon>Basidiomycota</taxon>
        <taxon>Agaricomycotina</taxon>
        <taxon>Agaricomycetes</taxon>
        <taxon>Agaricomycetidae</taxon>
        <taxon>Atheliales</taxon>
        <taxon>Atheliaceae</taxon>
        <taxon>Piloderma</taxon>
    </lineage>
</organism>
<proteinExistence type="predicted"/>
<dbReference type="EMBL" id="KN832974">
    <property type="protein sequence ID" value="KIM89681.1"/>
    <property type="molecule type" value="Genomic_DNA"/>
</dbReference>
<name>A0A0C3GGB9_PILCF</name>
<dbReference type="InParanoid" id="A0A0C3GGB9"/>
<protein>
    <submittedName>
        <fullName evidence="1">Uncharacterized protein</fullName>
    </submittedName>
</protein>
<accession>A0A0C3GGB9</accession>
<reference evidence="2" key="2">
    <citation type="submission" date="2015-01" db="EMBL/GenBank/DDBJ databases">
        <title>Evolutionary Origins and Diversification of the Mycorrhizal Mutualists.</title>
        <authorList>
            <consortium name="DOE Joint Genome Institute"/>
            <consortium name="Mycorrhizal Genomics Consortium"/>
            <person name="Kohler A."/>
            <person name="Kuo A."/>
            <person name="Nagy L.G."/>
            <person name="Floudas D."/>
            <person name="Copeland A."/>
            <person name="Barry K.W."/>
            <person name="Cichocki N."/>
            <person name="Veneault-Fourrey C."/>
            <person name="LaButti K."/>
            <person name="Lindquist E.A."/>
            <person name="Lipzen A."/>
            <person name="Lundell T."/>
            <person name="Morin E."/>
            <person name="Murat C."/>
            <person name="Riley R."/>
            <person name="Ohm R."/>
            <person name="Sun H."/>
            <person name="Tunlid A."/>
            <person name="Henrissat B."/>
            <person name="Grigoriev I.V."/>
            <person name="Hibbett D.S."/>
            <person name="Martin F."/>
        </authorList>
    </citation>
    <scope>NUCLEOTIDE SEQUENCE [LARGE SCALE GENOMIC DNA]</scope>
    <source>
        <strain evidence="2">F 1598</strain>
    </source>
</reference>
<dbReference type="Proteomes" id="UP000054166">
    <property type="component" value="Unassembled WGS sequence"/>
</dbReference>
<dbReference type="HOGENOM" id="CLU_3088013_0_0_1"/>
<sequence length="52" mass="5722">MGYPESTLKRHLQAFLEEQCSSFFSYSVSPSCYCSVEKRLLAPGLAKSGSSI</sequence>
<dbReference type="AlphaFoldDB" id="A0A0C3GGB9"/>
<evidence type="ECO:0000313" key="2">
    <source>
        <dbReference type="Proteomes" id="UP000054166"/>
    </source>
</evidence>
<evidence type="ECO:0000313" key="1">
    <source>
        <dbReference type="EMBL" id="KIM89681.1"/>
    </source>
</evidence>
<keyword evidence="2" id="KW-1185">Reference proteome</keyword>
<gene>
    <name evidence="1" type="ORF">PILCRDRAFT_812491</name>
</gene>
<reference evidence="1 2" key="1">
    <citation type="submission" date="2014-04" db="EMBL/GenBank/DDBJ databases">
        <authorList>
            <consortium name="DOE Joint Genome Institute"/>
            <person name="Kuo A."/>
            <person name="Tarkka M."/>
            <person name="Buscot F."/>
            <person name="Kohler A."/>
            <person name="Nagy L.G."/>
            <person name="Floudas D."/>
            <person name="Copeland A."/>
            <person name="Barry K.W."/>
            <person name="Cichocki N."/>
            <person name="Veneault-Fourrey C."/>
            <person name="LaButti K."/>
            <person name="Lindquist E.A."/>
            <person name="Lipzen A."/>
            <person name="Lundell T."/>
            <person name="Morin E."/>
            <person name="Murat C."/>
            <person name="Sun H."/>
            <person name="Tunlid A."/>
            <person name="Henrissat B."/>
            <person name="Grigoriev I.V."/>
            <person name="Hibbett D.S."/>
            <person name="Martin F."/>
            <person name="Nordberg H.P."/>
            <person name="Cantor M.N."/>
            <person name="Hua S.X."/>
        </authorList>
    </citation>
    <scope>NUCLEOTIDE SEQUENCE [LARGE SCALE GENOMIC DNA]</scope>
    <source>
        <strain evidence="1 2">F 1598</strain>
    </source>
</reference>